<protein>
    <submittedName>
        <fullName evidence="3">Uncharacterized protein LOC107218154</fullName>
    </submittedName>
</protein>
<feature type="chain" id="PRO_5026896815" evidence="1">
    <location>
        <begin position="19"/>
        <end position="95"/>
    </location>
</feature>
<name>A0A6J0B8W2_NEOLC</name>
<gene>
    <name evidence="3" type="primary">LOC107218154</name>
</gene>
<dbReference type="AlphaFoldDB" id="A0A6J0B8W2"/>
<evidence type="ECO:0000256" key="1">
    <source>
        <dbReference type="SAM" id="SignalP"/>
    </source>
</evidence>
<proteinExistence type="predicted"/>
<sequence length="95" mass="9962">MKFFVAVMLLALAAVALADTKPQEVESVEPSNTQARDKRGALVGVAAYTAPVAYSAYTAPVAPVAAYSAYSAYPYAYSAYPYYSGAYASAPYIVG</sequence>
<dbReference type="Proteomes" id="UP000829291">
    <property type="component" value="Chromosome 6"/>
</dbReference>
<evidence type="ECO:0000313" key="2">
    <source>
        <dbReference type="Proteomes" id="UP000829291"/>
    </source>
</evidence>
<keyword evidence="2" id="KW-1185">Reference proteome</keyword>
<dbReference type="KEGG" id="nlo:107218154"/>
<dbReference type="InParanoid" id="A0A6J0B8W2"/>
<dbReference type="GeneID" id="107218154"/>
<keyword evidence="1" id="KW-0732">Signal</keyword>
<accession>A0A6J0B8W2</accession>
<dbReference type="RefSeq" id="XP_015511419.1">
    <property type="nucleotide sequence ID" value="XM_015655933.2"/>
</dbReference>
<evidence type="ECO:0000313" key="3">
    <source>
        <dbReference type="RefSeq" id="XP_015511419.1"/>
    </source>
</evidence>
<organism evidence="3">
    <name type="scientific">Neodiprion lecontei</name>
    <name type="common">Redheaded pine sawfly</name>
    <dbReference type="NCBI Taxonomy" id="441921"/>
    <lineage>
        <taxon>Eukaryota</taxon>
        <taxon>Metazoa</taxon>
        <taxon>Ecdysozoa</taxon>
        <taxon>Arthropoda</taxon>
        <taxon>Hexapoda</taxon>
        <taxon>Insecta</taxon>
        <taxon>Pterygota</taxon>
        <taxon>Neoptera</taxon>
        <taxon>Endopterygota</taxon>
        <taxon>Hymenoptera</taxon>
        <taxon>Tenthredinoidea</taxon>
        <taxon>Diprionidae</taxon>
        <taxon>Diprioninae</taxon>
        <taxon>Neodiprion</taxon>
    </lineage>
</organism>
<reference evidence="3" key="1">
    <citation type="submission" date="2025-08" db="UniProtKB">
        <authorList>
            <consortium name="RefSeq"/>
        </authorList>
    </citation>
    <scope>IDENTIFICATION</scope>
    <source>
        <tissue evidence="3">Thorax and Abdomen</tissue>
    </source>
</reference>
<feature type="signal peptide" evidence="1">
    <location>
        <begin position="1"/>
        <end position="18"/>
    </location>
</feature>